<dbReference type="Proteomes" id="UP001311799">
    <property type="component" value="Unassembled WGS sequence"/>
</dbReference>
<dbReference type="EMBL" id="JAWDEY010000010">
    <property type="protein sequence ID" value="KAK6589987.1"/>
    <property type="molecule type" value="Genomic_DNA"/>
</dbReference>
<evidence type="ECO:0008006" key="3">
    <source>
        <dbReference type="Google" id="ProtNLM"/>
    </source>
</evidence>
<proteinExistence type="predicted"/>
<name>A0AAV9XZA3_9CRYT</name>
<reference evidence="1 2" key="1">
    <citation type="submission" date="2023-10" db="EMBL/GenBank/DDBJ databases">
        <title>Comparative genomics analysis reveals potential genetic determinants of host preference in Cryptosporidium xiaoi.</title>
        <authorList>
            <person name="Xiao L."/>
            <person name="Li J."/>
        </authorList>
    </citation>
    <scope>NUCLEOTIDE SEQUENCE [LARGE SCALE GENOMIC DNA]</scope>
    <source>
        <strain evidence="1 2">52996</strain>
    </source>
</reference>
<comment type="caution">
    <text evidence="1">The sequence shown here is derived from an EMBL/GenBank/DDBJ whole genome shotgun (WGS) entry which is preliminary data.</text>
</comment>
<organism evidence="1 2">
    <name type="scientific">Cryptosporidium xiaoi</name>
    <dbReference type="NCBI Taxonomy" id="659607"/>
    <lineage>
        <taxon>Eukaryota</taxon>
        <taxon>Sar</taxon>
        <taxon>Alveolata</taxon>
        <taxon>Apicomplexa</taxon>
        <taxon>Conoidasida</taxon>
        <taxon>Coccidia</taxon>
        <taxon>Eucoccidiorida</taxon>
        <taxon>Eimeriorina</taxon>
        <taxon>Cryptosporidiidae</taxon>
        <taxon>Cryptosporidium</taxon>
    </lineage>
</organism>
<dbReference type="AlphaFoldDB" id="A0AAV9XZA3"/>
<evidence type="ECO:0000313" key="2">
    <source>
        <dbReference type="Proteomes" id="UP001311799"/>
    </source>
</evidence>
<evidence type="ECO:0000313" key="1">
    <source>
        <dbReference type="EMBL" id="KAK6589987.1"/>
    </source>
</evidence>
<sequence>MDSSTLKESKEFMDTTQNLLISILDELRETVDIISQVDSRKHKELEGHIIRYYKNVSELSNILNSKIDNMKDNMEFNVNATVKGLMLENRLRFEAITKSDSQVKADLCISDCEIIE</sequence>
<keyword evidence="2" id="KW-1185">Reference proteome</keyword>
<gene>
    <name evidence="1" type="ORF">RS030_192955</name>
</gene>
<protein>
    <recommendedName>
        <fullName evidence="3">Mediator of RNA polymerase II transcription subunit 11</fullName>
    </recommendedName>
</protein>
<accession>A0AAV9XZA3</accession>